<sequence>MSNSSKTAFKKVLNTNVPGSQPQINSNTSNTGTNTSVIAVNQETTEDHTTAIAVGDQLHLSGSNYSNNNPEAGNSIENIYKVLAANALISAIAPGRTITFNNNTSSTNLDLYLTVGGSNPLPIALVTTINVSGSHVWDIPDTTYNWNGNFTTMPAGSPVPKFNAGPTIAEFGLNQVWHGSVPEIRDTFDISTVPAGIGTNANNGPRSLVVSLSRAAGFSVQQSFNYNVGIQIVPPAGALPTQTVTCNVTNGDSPDSIGFPNDTAFPKQQTGGALGNYIVNFIDPVVSVP</sequence>
<name>A0A481YYU5_9VIRU</name>
<organism evidence="2">
    <name type="scientific">Marseillevirus LCMAC202</name>
    <dbReference type="NCBI Taxonomy" id="2506606"/>
    <lineage>
        <taxon>Viruses</taxon>
        <taxon>Varidnaviria</taxon>
        <taxon>Bamfordvirae</taxon>
        <taxon>Nucleocytoviricota</taxon>
        <taxon>Megaviricetes</taxon>
        <taxon>Pimascovirales</taxon>
        <taxon>Pimascovirales incertae sedis</taxon>
        <taxon>Marseilleviridae</taxon>
    </lineage>
</organism>
<proteinExistence type="predicted"/>
<evidence type="ECO:0000256" key="1">
    <source>
        <dbReference type="SAM" id="MobiDB-lite"/>
    </source>
</evidence>
<reference evidence="2" key="1">
    <citation type="journal article" date="2019" name="MBio">
        <title>Virus Genomes from Deep Sea Sediments Expand the Ocean Megavirome and Support Independent Origins of Viral Gigantism.</title>
        <authorList>
            <person name="Backstrom D."/>
            <person name="Yutin N."/>
            <person name="Jorgensen S.L."/>
            <person name="Dharamshi J."/>
            <person name="Homa F."/>
            <person name="Zaremba-Niedwiedzka K."/>
            <person name="Spang A."/>
            <person name="Wolf Y.I."/>
            <person name="Koonin E.V."/>
            <person name="Ettema T.J."/>
        </authorList>
    </citation>
    <scope>NUCLEOTIDE SEQUENCE</scope>
</reference>
<feature type="region of interest" description="Disordered" evidence="1">
    <location>
        <begin position="13"/>
        <end position="33"/>
    </location>
</feature>
<evidence type="ECO:0000313" key="2">
    <source>
        <dbReference type="EMBL" id="QBK88005.1"/>
    </source>
</evidence>
<gene>
    <name evidence="2" type="ORF">LCMAC202_03670</name>
</gene>
<feature type="compositionally biased region" description="Polar residues" evidence="1">
    <location>
        <begin position="13"/>
        <end position="24"/>
    </location>
</feature>
<accession>A0A481YYU5</accession>
<dbReference type="EMBL" id="MK500372">
    <property type="protein sequence ID" value="QBK88005.1"/>
    <property type="molecule type" value="Genomic_DNA"/>
</dbReference>
<protein>
    <submittedName>
        <fullName evidence="2">Uncharacterized protein</fullName>
    </submittedName>
</protein>